<evidence type="ECO:0000313" key="2">
    <source>
        <dbReference type="EMBL" id="AZL73651.1"/>
    </source>
</evidence>
<dbReference type="Gene3D" id="3.40.190.10">
    <property type="entry name" value="Periplasmic binding protein-like II"/>
    <property type="match status" value="2"/>
</dbReference>
<dbReference type="SUPFAM" id="SSF53850">
    <property type="entry name" value="Periplasmic binding protein-like II"/>
    <property type="match status" value="1"/>
</dbReference>
<keyword evidence="3" id="KW-1185">Reference proteome</keyword>
<reference evidence="2 3" key="1">
    <citation type="submission" date="2018-12" db="EMBL/GenBank/DDBJ databases">
        <authorList>
            <person name="Li S."/>
            <person name="Yang R."/>
            <person name="Chen G."/>
            <person name="Zou L."/>
            <person name="Zhang C."/>
            <person name="Chen Y."/>
            <person name="Liu Z."/>
            <person name="Li Y."/>
            <person name="Yan Y."/>
            <person name="Huang M."/>
            <person name="Chen T."/>
        </authorList>
    </citation>
    <scope>NUCLEOTIDE SEQUENCE [LARGE SCALE GENOMIC DNA]</scope>
    <source>
        <strain evidence="2 3">2014</strain>
    </source>
</reference>
<dbReference type="PANTHER" id="PTHR31528:SF3">
    <property type="entry name" value="THIAMINE BIOSYNTHESIS PROTEIN HI_0357-RELATED"/>
    <property type="match status" value="1"/>
</dbReference>
<dbReference type="Pfam" id="PF09084">
    <property type="entry name" value="NMT1"/>
    <property type="match status" value="1"/>
</dbReference>
<gene>
    <name evidence="2" type="ORF">EI693_11395</name>
</gene>
<evidence type="ECO:0000313" key="3">
    <source>
        <dbReference type="Proteomes" id="UP000272622"/>
    </source>
</evidence>
<feature type="domain" description="SsuA/THI5-like" evidence="1">
    <location>
        <begin position="150"/>
        <end position="358"/>
    </location>
</feature>
<evidence type="ECO:0000259" key="1">
    <source>
        <dbReference type="Pfam" id="PF09084"/>
    </source>
</evidence>
<organism evidence="2 3">
    <name type="scientific">Pseudomonas oryziphila</name>
    <dbReference type="NCBI Taxonomy" id="2894079"/>
    <lineage>
        <taxon>Bacteria</taxon>
        <taxon>Pseudomonadati</taxon>
        <taxon>Pseudomonadota</taxon>
        <taxon>Gammaproteobacteria</taxon>
        <taxon>Pseudomonadales</taxon>
        <taxon>Pseudomonadaceae</taxon>
        <taxon>Pseudomonas</taxon>
    </lineage>
</organism>
<dbReference type="InterPro" id="IPR027939">
    <property type="entry name" value="NMT1/THI5"/>
</dbReference>
<proteinExistence type="predicted"/>
<protein>
    <submittedName>
        <fullName evidence="2">ABC transporter substrate-binding protein</fullName>
    </submittedName>
</protein>
<name>A0ABM7CQB5_9PSED</name>
<dbReference type="EMBL" id="CP034337">
    <property type="protein sequence ID" value="AZL73651.1"/>
    <property type="molecule type" value="Genomic_DNA"/>
</dbReference>
<sequence length="460" mass="49839">MRSLCRSGLVSRKGCTAAPAIVWHTQILGPLRGPFATQGRSYTGTAWFEPLLLEQHPGARHLLPQQQPRTNAIPAQRHSPATARLCPRPQGLACNLLSQPQDIPGKPAMTPTTVRTTLSALALALASLSSQAADTVKVGLGPAPNVVSLAPFAAAQALGLFKDANLDVEAFEITDTLPALTSKRVTLAVGLPEPILNYYQQNPGKTLPIAFFYNLLPQTFEFAVAADSNIQRLEDLKGKRVGTGALNWPQVDTTRAVLKSVGIGERDFTFSAVGVLGAGFHALRSQRIDALNFNDSWNDMFELTGFKLRRLHYPDAFRGLGAGVFITHADTLREQPELLARFGRAYNQGQRACVANPAFCVRAVWQQYPQTRPSQGALINNEADAVTLLSRRLQLIEADPAASQGRFDHTRITGYLAAMQGQGYFKGIALDLPALFSNQLAASFTDYDRAALDARAKAAQ</sequence>
<accession>A0ABM7CQB5</accession>
<dbReference type="PANTHER" id="PTHR31528">
    <property type="entry name" value="4-AMINO-5-HYDROXYMETHYL-2-METHYLPYRIMIDINE PHOSPHATE SYNTHASE THI11-RELATED"/>
    <property type="match status" value="1"/>
</dbReference>
<dbReference type="Proteomes" id="UP000272622">
    <property type="component" value="Chromosome"/>
</dbReference>
<dbReference type="InterPro" id="IPR015168">
    <property type="entry name" value="SsuA/THI5"/>
</dbReference>